<feature type="domain" description="C2H2-type" evidence="4">
    <location>
        <begin position="104"/>
        <end position="131"/>
    </location>
</feature>
<accession>G2QJB9</accession>
<keyword evidence="1" id="KW-0479">Metal-binding</keyword>
<dbReference type="InterPro" id="IPR013087">
    <property type="entry name" value="Znf_C2H2_type"/>
</dbReference>
<evidence type="ECO:0000256" key="1">
    <source>
        <dbReference type="ARBA" id="ARBA00022723"/>
    </source>
</evidence>
<dbReference type="HOGENOM" id="CLU_075838_2_0_1"/>
<evidence type="ECO:0000313" key="6">
    <source>
        <dbReference type="Proteomes" id="UP000007322"/>
    </source>
</evidence>
<evidence type="ECO:0000256" key="3">
    <source>
        <dbReference type="PROSITE-ProRule" id="PRU00042"/>
    </source>
</evidence>
<protein>
    <recommendedName>
        <fullName evidence="4">C2H2-type domain-containing protein</fullName>
    </recommendedName>
</protein>
<dbReference type="InParanoid" id="G2QJB9"/>
<evidence type="ECO:0000256" key="2">
    <source>
        <dbReference type="ARBA" id="ARBA00022737"/>
    </source>
</evidence>
<dbReference type="GeneID" id="11506793"/>
<sequence length="234" mass="26648">MGDCWHCDRYFEHSRSLHQHAQSKHPDTYCTRCRRFFSSTRAKQQHVANSKFHNFCERCPDQPDFASLAELNDHAETVHYCCTVCDYCFNNPDQLAQHDVDEHNLCETCGTYFSSPSNLKSHLQTHAEKTVSCPGCPKMFVSKSAMVLHLEAGTCESGADCDRVTEIAFECFLSWRYTCDDNPDFPFKCPTCETPFAWISGLLQHVESDSCSEALAMGTPLGKFLRFLRSQIQA</sequence>
<dbReference type="PROSITE" id="PS50157">
    <property type="entry name" value="ZINC_FINGER_C2H2_2"/>
    <property type="match status" value="1"/>
</dbReference>
<keyword evidence="3" id="KW-0862">Zinc</keyword>
<dbReference type="VEuPathDB" id="FungiDB:MYCTH_2308139"/>
<dbReference type="OMA" id="CENKHAL"/>
<dbReference type="Proteomes" id="UP000007322">
    <property type="component" value="Chromosome 5"/>
</dbReference>
<keyword evidence="6" id="KW-1185">Reference proteome</keyword>
<evidence type="ECO:0000259" key="4">
    <source>
        <dbReference type="PROSITE" id="PS50157"/>
    </source>
</evidence>
<keyword evidence="3" id="KW-0863">Zinc-finger</keyword>
<dbReference type="eggNOG" id="KOG1721">
    <property type="taxonomic scope" value="Eukaryota"/>
</dbReference>
<dbReference type="KEGG" id="mtm:MYCTH_2308139"/>
<dbReference type="Pfam" id="PF00096">
    <property type="entry name" value="zf-C2H2"/>
    <property type="match status" value="2"/>
</dbReference>
<dbReference type="RefSeq" id="XP_003664921.1">
    <property type="nucleotide sequence ID" value="XM_003664873.1"/>
</dbReference>
<dbReference type="GO" id="GO:0008270">
    <property type="term" value="F:zinc ion binding"/>
    <property type="evidence" value="ECO:0007669"/>
    <property type="project" value="UniProtKB-KW"/>
</dbReference>
<dbReference type="PANTHER" id="PTHR23234:SF10">
    <property type="entry name" value="RIKEN CDNA 6720489N17 GENE-RELATED"/>
    <property type="match status" value="1"/>
</dbReference>
<organism evidence="5 6">
    <name type="scientific">Thermothelomyces thermophilus (strain ATCC 42464 / BCRC 31852 / DSM 1799)</name>
    <name type="common">Sporotrichum thermophile</name>
    <dbReference type="NCBI Taxonomy" id="573729"/>
    <lineage>
        <taxon>Eukaryota</taxon>
        <taxon>Fungi</taxon>
        <taxon>Dikarya</taxon>
        <taxon>Ascomycota</taxon>
        <taxon>Pezizomycotina</taxon>
        <taxon>Sordariomycetes</taxon>
        <taxon>Sordariomycetidae</taxon>
        <taxon>Sordariales</taxon>
        <taxon>Chaetomiaceae</taxon>
        <taxon>Thermothelomyces</taxon>
    </lineage>
</organism>
<dbReference type="AlphaFoldDB" id="G2QJB9"/>
<proteinExistence type="predicted"/>
<keyword evidence="2" id="KW-0677">Repeat</keyword>
<dbReference type="PROSITE" id="PS00028">
    <property type="entry name" value="ZINC_FINGER_C2H2_1"/>
    <property type="match status" value="2"/>
</dbReference>
<name>G2QJB9_THET4</name>
<dbReference type="STRING" id="573729.G2QJB9"/>
<reference evidence="5 6" key="1">
    <citation type="journal article" date="2011" name="Nat. Biotechnol.">
        <title>Comparative genomic analysis of the thermophilic biomass-degrading fungi Myceliophthora thermophila and Thielavia terrestris.</title>
        <authorList>
            <person name="Berka R.M."/>
            <person name="Grigoriev I.V."/>
            <person name="Otillar R."/>
            <person name="Salamov A."/>
            <person name="Grimwood J."/>
            <person name="Reid I."/>
            <person name="Ishmael N."/>
            <person name="John T."/>
            <person name="Darmond C."/>
            <person name="Moisan M.-C."/>
            <person name="Henrissat B."/>
            <person name="Coutinho P.M."/>
            <person name="Lombard V."/>
            <person name="Natvig D.O."/>
            <person name="Lindquist E."/>
            <person name="Schmutz J."/>
            <person name="Lucas S."/>
            <person name="Harris P."/>
            <person name="Powlowski J."/>
            <person name="Bellemare A."/>
            <person name="Taylor D."/>
            <person name="Butler G."/>
            <person name="de Vries R.P."/>
            <person name="Allijn I.E."/>
            <person name="van den Brink J."/>
            <person name="Ushinsky S."/>
            <person name="Storms R."/>
            <person name="Powell A.J."/>
            <person name="Paulsen I.T."/>
            <person name="Elbourne L.D.H."/>
            <person name="Baker S.E."/>
            <person name="Magnuson J."/>
            <person name="LaBoissiere S."/>
            <person name="Clutterbuck A.J."/>
            <person name="Martinez D."/>
            <person name="Wogulis M."/>
            <person name="de Leon A.L."/>
            <person name="Rey M.W."/>
            <person name="Tsang A."/>
        </authorList>
    </citation>
    <scope>NUCLEOTIDE SEQUENCE [LARGE SCALE GENOMIC DNA]</scope>
    <source>
        <strain evidence="6">ATCC 42464 / BCRC 31852 / DSM 1799</strain>
    </source>
</reference>
<evidence type="ECO:0000313" key="5">
    <source>
        <dbReference type="EMBL" id="AEO59676.1"/>
    </source>
</evidence>
<dbReference type="SMART" id="SM00355">
    <property type="entry name" value="ZnF_C2H2"/>
    <property type="match status" value="7"/>
</dbReference>
<dbReference type="EMBL" id="CP003006">
    <property type="protein sequence ID" value="AEO59676.1"/>
    <property type="molecule type" value="Genomic_DNA"/>
</dbReference>
<dbReference type="SUPFAM" id="SSF57667">
    <property type="entry name" value="beta-beta-alpha zinc fingers"/>
    <property type="match status" value="1"/>
</dbReference>
<dbReference type="OrthoDB" id="6105938at2759"/>
<dbReference type="Gene3D" id="3.30.160.60">
    <property type="entry name" value="Classic Zinc Finger"/>
    <property type="match status" value="1"/>
</dbReference>
<dbReference type="InterPro" id="IPR050758">
    <property type="entry name" value="Znf_C2H2-type"/>
</dbReference>
<gene>
    <name evidence="5" type="ORF">MYCTH_2308139</name>
</gene>
<dbReference type="PANTHER" id="PTHR23234">
    <property type="entry name" value="ZNF44 PROTEIN"/>
    <property type="match status" value="1"/>
</dbReference>
<dbReference type="InterPro" id="IPR036236">
    <property type="entry name" value="Znf_C2H2_sf"/>
</dbReference>